<evidence type="ECO:0000256" key="5">
    <source>
        <dbReference type="ARBA" id="ARBA00049288"/>
    </source>
</evidence>
<dbReference type="FunFam" id="1.10.230.10:FF:000002">
    <property type="entry name" value="Citrate synthase"/>
    <property type="match status" value="1"/>
</dbReference>
<evidence type="ECO:0000256" key="1">
    <source>
        <dbReference type="ARBA" id="ARBA00004751"/>
    </source>
</evidence>
<evidence type="ECO:0000256" key="2">
    <source>
        <dbReference type="ARBA" id="ARBA00010566"/>
    </source>
</evidence>
<dbReference type="OrthoDB" id="9800864at2"/>
<keyword evidence="3 8" id="KW-0816">Tricarboxylic acid cycle</keyword>
<dbReference type="Gene3D" id="1.10.230.10">
    <property type="entry name" value="Cytochrome P450-Terp, domain 2"/>
    <property type="match status" value="1"/>
</dbReference>
<gene>
    <name evidence="10" type="ORF">KU39_402</name>
</gene>
<dbReference type="Gene3D" id="1.10.580.10">
    <property type="entry name" value="Citrate Synthase, domain 1"/>
    <property type="match status" value="1"/>
</dbReference>
<dbReference type="RefSeq" id="WP_017378335.1">
    <property type="nucleotide sequence ID" value="NZ_CP012508.1"/>
</dbReference>
<comment type="pathway">
    <text evidence="1 8">Carbohydrate metabolism; tricarboxylic acid cycle; isocitrate from oxaloacetate: step 1/2.</text>
</comment>
<dbReference type="AlphaFoldDB" id="A0A1L6TGU5"/>
<dbReference type="InterPro" id="IPR010953">
    <property type="entry name" value="Citrate_synthase_typ-I"/>
</dbReference>
<protein>
    <recommendedName>
        <fullName evidence="6 7">Citrate synthase</fullName>
    </recommendedName>
</protein>
<dbReference type="GO" id="GO:0006099">
    <property type="term" value="P:tricarboxylic acid cycle"/>
    <property type="evidence" value="ECO:0007669"/>
    <property type="project" value="UniProtKB-UniRule"/>
</dbReference>
<evidence type="ECO:0000256" key="3">
    <source>
        <dbReference type="ARBA" id="ARBA00022532"/>
    </source>
</evidence>
<dbReference type="PIRSF" id="PIRSF001369">
    <property type="entry name" value="Citrate_synth"/>
    <property type="match status" value="1"/>
</dbReference>
<accession>A0A1L6TGU5</accession>
<dbReference type="GO" id="GO:0005737">
    <property type="term" value="C:cytoplasm"/>
    <property type="evidence" value="ECO:0007669"/>
    <property type="project" value="InterPro"/>
</dbReference>
<keyword evidence="10" id="KW-0012">Acyltransferase</keyword>
<evidence type="ECO:0000256" key="4">
    <source>
        <dbReference type="ARBA" id="ARBA00022679"/>
    </source>
</evidence>
<dbReference type="InterPro" id="IPR019810">
    <property type="entry name" value="Citrate_synthase_AS"/>
</dbReference>
<dbReference type="NCBIfam" id="TIGR01798">
    <property type="entry name" value="cit_synth_I"/>
    <property type="match status" value="1"/>
</dbReference>
<keyword evidence="4 7" id="KW-0808">Transferase</keyword>
<evidence type="ECO:0000256" key="9">
    <source>
        <dbReference type="RuleBase" id="RU003406"/>
    </source>
</evidence>
<dbReference type="NCBIfam" id="NF004126">
    <property type="entry name" value="PRK05614.1"/>
    <property type="match status" value="1"/>
</dbReference>
<dbReference type="InterPro" id="IPR002020">
    <property type="entry name" value="Citrate_synthase"/>
</dbReference>
<dbReference type="PROSITE" id="PS00480">
    <property type="entry name" value="CITRATE_SYNTHASE"/>
    <property type="match status" value="1"/>
</dbReference>
<reference evidence="10 11" key="1">
    <citation type="journal article" date="2014" name="Genome Announc.">
        <title>Comparative Genome Analysis of Two Isolates of the Fish Pathogen Piscirickettsia salmonis from Different Hosts Reveals Major Differences in Virulence-Associated Secretion Systems.</title>
        <authorList>
            <person name="Bohle H."/>
            <person name="Henriquez P."/>
            <person name="Grothusen H."/>
            <person name="Navas E."/>
            <person name="Sandoval A."/>
            <person name="Bustamante F."/>
            <person name="Bustos P."/>
            <person name="Mancilla M."/>
        </authorList>
    </citation>
    <scope>NUCLEOTIDE SEQUENCE [LARGE SCALE GENOMIC DNA]</scope>
    <source>
        <strain evidence="11">B1-32597</strain>
    </source>
</reference>
<evidence type="ECO:0000256" key="7">
    <source>
        <dbReference type="PIRNR" id="PIRNR001369"/>
    </source>
</evidence>
<sequence>MTKSAKLTLDGNDVEFPIHSGTLGQDVIDIKALGKTGHFTYDPGFTATASCDSKICFIDGGKGQLLYRGYTIEDLADKSNFVETVYLLLSGELPNQAELNQFNSQLAEHQNTPDIIENIFKGFNKDAHPMAMLGAAVSAQSAFYHDQARINDKDYQYEAALNLVAQIPALSAMCYRHSEGLPFIAPRSDLSYAENFLNMMFGSAENGGKINPIFADAMDKIFILHAEHEQNASTSTVRNVGSTGANPYASIGAGVAALWGPAHGGANEAVVNMLLEIGDESNIEDYVARAKDKNDPFRLMGFGHRVYKNFDPRAHVLRDACASVLAELGDSNNQLLKIAKKLEAIALEDSYFVERKLYPNVDFYSGIILRALGIPTTMFTVLFALARTSGWVSHWIELINADNFRITRPRQLYLGYDQRPFKDMNQR</sequence>
<dbReference type="InterPro" id="IPR024176">
    <property type="entry name" value="Citrate_synthase_bac-typ"/>
</dbReference>
<name>A0A1L6TGU5_PISSA</name>
<dbReference type="InterPro" id="IPR036969">
    <property type="entry name" value="Citrate_synthase_sf"/>
</dbReference>
<organism evidence="10 11">
    <name type="scientific">Piscirickettsia salmonis</name>
    <dbReference type="NCBI Taxonomy" id="1238"/>
    <lineage>
        <taxon>Bacteria</taxon>
        <taxon>Pseudomonadati</taxon>
        <taxon>Pseudomonadota</taxon>
        <taxon>Gammaproteobacteria</taxon>
        <taxon>Thiotrichales</taxon>
        <taxon>Piscirickettsiaceae</taxon>
        <taxon>Piscirickettsia</taxon>
    </lineage>
</organism>
<evidence type="ECO:0000313" key="11">
    <source>
        <dbReference type="Proteomes" id="UP000029558"/>
    </source>
</evidence>
<evidence type="ECO:0000313" key="10">
    <source>
        <dbReference type="EMBL" id="ALB21586.1"/>
    </source>
</evidence>
<dbReference type="InterPro" id="IPR016143">
    <property type="entry name" value="Citrate_synth-like_sm_a-sub"/>
</dbReference>
<dbReference type="PANTHER" id="PTHR42871:SF1">
    <property type="entry name" value="CITRATE SYNTHASE"/>
    <property type="match status" value="1"/>
</dbReference>
<dbReference type="Gene3D" id="2.20.28.60">
    <property type="match status" value="1"/>
</dbReference>
<dbReference type="Pfam" id="PF00285">
    <property type="entry name" value="Citrate_synt"/>
    <property type="match status" value="1"/>
</dbReference>
<dbReference type="EMBL" id="CP012508">
    <property type="protein sequence ID" value="ALB21586.1"/>
    <property type="molecule type" value="Genomic_DNA"/>
</dbReference>
<dbReference type="PANTHER" id="PTHR42871">
    <property type="entry name" value="CITRATE SYNTHASE"/>
    <property type="match status" value="1"/>
</dbReference>
<comment type="catalytic activity">
    <reaction evidence="5 8">
        <text>oxaloacetate + acetyl-CoA + H2O = citrate + CoA + H(+)</text>
        <dbReference type="Rhea" id="RHEA:16845"/>
        <dbReference type="ChEBI" id="CHEBI:15377"/>
        <dbReference type="ChEBI" id="CHEBI:15378"/>
        <dbReference type="ChEBI" id="CHEBI:16452"/>
        <dbReference type="ChEBI" id="CHEBI:16947"/>
        <dbReference type="ChEBI" id="CHEBI:57287"/>
        <dbReference type="ChEBI" id="CHEBI:57288"/>
        <dbReference type="EC" id="2.3.3.16"/>
    </reaction>
</comment>
<proteinExistence type="inferred from homology"/>
<comment type="similarity">
    <text evidence="2 7 9">Belongs to the citrate synthase family.</text>
</comment>
<dbReference type="SUPFAM" id="SSF48256">
    <property type="entry name" value="Citrate synthase"/>
    <property type="match status" value="1"/>
</dbReference>
<dbReference type="CDD" id="cd06114">
    <property type="entry name" value="EcCS_like"/>
    <property type="match status" value="1"/>
</dbReference>
<evidence type="ECO:0000256" key="6">
    <source>
        <dbReference type="NCBIfam" id="TIGR01798"/>
    </source>
</evidence>
<evidence type="ECO:0000256" key="8">
    <source>
        <dbReference type="RuleBase" id="RU003370"/>
    </source>
</evidence>
<dbReference type="PRINTS" id="PR00143">
    <property type="entry name" value="CITRTSNTHASE"/>
</dbReference>
<dbReference type="Proteomes" id="UP000029558">
    <property type="component" value="Chromosome"/>
</dbReference>
<dbReference type="GO" id="GO:0036440">
    <property type="term" value="F:citrate synthase activity"/>
    <property type="evidence" value="ECO:0007669"/>
    <property type="project" value="UniProtKB-EC"/>
</dbReference>
<dbReference type="InterPro" id="IPR016142">
    <property type="entry name" value="Citrate_synth-like_lrg_a-sub"/>
</dbReference>